<proteinExistence type="predicted"/>
<gene>
    <name evidence="1" type="ORF">A2427_00525</name>
</gene>
<sequence length="66" mass="7246">MPPSGFTPKAVEGALTFIGTCYEDLLAEVRSGKYKSIEEGIEHELGLIKKALTKLHLDNDGNITER</sequence>
<reference evidence="1 2" key="1">
    <citation type="journal article" date="2016" name="Nat. Commun.">
        <title>Thousands of microbial genomes shed light on interconnected biogeochemical processes in an aquifer system.</title>
        <authorList>
            <person name="Anantharaman K."/>
            <person name="Brown C.T."/>
            <person name="Hug L.A."/>
            <person name="Sharon I."/>
            <person name="Castelle C.J."/>
            <person name="Probst A.J."/>
            <person name="Thomas B.C."/>
            <person name="Singh A."/>
            <person name="Wilkins M.J."/>
            <person name="Karaoz U."/>
            <person name="Brodie E.L."/>
            <person name="Williams K.H."/>
            <person name="Hubbard S.S."/>
            <person name="Banfield J.F."/>
        </authorList>
    </citation>
    <scope>NUCLEOTIDE SEQUENCE [LARGE SCALE GENOMIC DNA]</scope>
</reference>
<organism evidence="1 2">
    <name type="scientific">Candidatus Nealsonbacteria bacterium RIFOXYC1_FULL_40_7</name>
    <dbReference type="NCBI Taxonomy" id="1801678"/>
    <lineage>
        <taxon>Bacteria</taxon>
        <taxon>Candidatus Nealsoniibacteriota</taxon>
    </lineage>
</organism>
<evidence type="ECO:0000313" key="1">
    <source>
        <dbReference type="EMBL" id="OGZ26768.1"/>
    </source>
</evidence>
<evidence type="ECO:0000313" key="2">
    <source>
        <dbReference type="Proteomes" id="UP000176326"/>
    </source>
</evidence>
<comment type="caution">
    <text evidence="1">The sequence shown here is derived from an EMBL/GenBank/DDBJ whole genome shotgun (WGS) entry which is preliminary data.</text>
</comment>
<accession>A0A1G2END7</accession>
<protein>
    <submittedName>
        <fullName evidence="1">Uncharacterized protein</fullName>
    </submittedName>
</protein>
<dbReference type="AlphaFoldDB" id="A0A1G2END7"/>
<name>A0A1G2END7_9BACT</name>
<dbReference type="Proteomes" id="UP000176326">
    <property type="component" value="Unassembled WGS sequence"/>
</dbReference>
<dbReference type="EMBL" id="MHMN01000056">
    <property type="protein sequence ID" value="OGZ26768.1"/>
    <property type="molecule type" value="Genomic_DNA"/>
</dbReference>